<proteinExistence type="predicted"/>
<dbReference type="EMBL" id="GBRH01281154">
    <property type="protein sequence ID" value="JAD16741.1"/>
    <property type="molecule type" value="Transcribed_RNA"/>
</dbReference>
<accession>A0A0A8XSA4</accession>
<protein>
    <submittedName>
        <fullName evidence="1">Uncharacterized protein</fullName>
    </submittedName>
</protein>
<evidence type="ECO:0000313" key="1">
    <source>
        <dbReference type="EMBL" id="JAD16741.1"/>
    </source>
</evidence>
<dbReference type="AlphaFoldDB" id="A0A0A8XSA4"/>
<sequence length="33" mass="3707">MPRSQFFMLGISISTGGLLRHFSVVLQCFVFST</sequence>
<name>A0A0A8XSA4_ARUDO</name>
<organism evidence="1">
    <name type="scientific">Arundo donax</name>
    <name type="common">Giant reed</name>
    <name type="synonym">Donax arundinaceus</name>
    <dbReference type="NCBI Taxonomy" id="35708"/>
    <lineage>
        <taxon>Eukaryota</taxon>
        <taxon>Viridiplantae</taxon>
        <taxon>Streptophyta</taxon>
        <taxon>Embryophyta</taxon>
        <taxon>Tracheophyta</taxon>
        <taxon>Spermatophyta</taxon>
        <taxon>Magnoliopsida</taxon>
        <taxon>Liliopsida</taxon>
        <taxon>Poales</taxon>
        <taxon>Poaceae</taxon>
        <taxon>PACMAD clade</taxon>
        <taxon>Arundinoideae</taxon>
        <taxon>Arundineae</taxon>
        <taxon>Arundo</taxon>
    </lineage>
</organism>
<reference evidence="1" key="2">
    <citation type="journal article" date="2015" name="Data Brief">
        <title>Shoot transcriptome of the giant reed, Arundo donax.</title>
        <authorList>
            <person name="Barrero R.A."/>
            <person name="Guerrero F.D."/>
            <person name="Moolhuijzen P."/>
            <person name="Goolsby J.A."/>
            <person name="Tidwell J."/>
            <person name="Bellgard S.E."/>
            <person name="Bellgard M.I."/>
        </authorList>
    </citation>
    <scope>NUCLEOTIDE SEQUENCE</scope>
    <source>
        <tissue evidence="1">Shoot tissue taken approximately 20 cm above the soil surface</tissue>
    </source>
</reference>
<reference evidence="1" key="1">
    <citation type="submission" date="2014-09" db="EMBL/GenBank/DDBJ databases">
        <authorList>
            <person name="Magalhaes I.L.F."/>
            <person name="Oliveira U."/>
            <person name="Santos F.R."/>
            <person name="Vidigal T.H.D.A."/>
            <person name="Brescovit A.D."/>
            <person name="Santos A.J."/>
        </authorList>
    </citation>
    <scope>NUCLEOTIDE SEQUENCE</scope>
    <source>
        <tissue evidence="1">Shoot tissue taken approximately 20 cm above the soil surface</tissue>
    </source>
</reference>